<dbReference type="SUPFAM" id="SSF143555">
    <property type="entry name" value="FwdE-like"/>
    <property type="match status" value="1"/>
</dbReference>
<comment type="caution">
    <text evidence="2">The sequence shown here is derived from an EMBL/GenBank/DDBJ whole genome shotgun (WGS) entry which is preliminary data.</text>
</comment>
<evidence type="ECO:0000313" key="2">
    <source>
        <dbReference type="EMBL" id="PTQ51528.1"/>
    </source>
</evidence>
<proteinExistence type="predicted"/>
<dbReference type="AlphaFoldDB" id="A0A2T5G5T7"/>
<gene>
    <name evidence="2" type="ORF">BLITH_1605</name>
</gene>
<evidence type="ECO:0000313" key="3">
    <source>
        <dbReference type="Proteomes" id="UP000244016"/>
    </source>
</evidence>
<name>A0A2T5G5T7_9BACL</name>
<sequence length="167" mass="18921">MTSGFFIAKYLKRHLPLRSPDERYVILSLPPWCKDDAFQVLLNTTPGKSGLYVIPLNERSKGRLRPEARTLAGVYFRVSRSGGPTEGLILGFRWKEAYRLLGIPREADAFRLENLLALDLLFAEYLDRPEVFVHTIREINLLEGTRPEDLVQPGTDVLAALDLADPL</sequence>
<feature type="domain" description="Formylmethanofuran dehydrogenase subunit E" evidence="1">
    <location>
        <begin position="2"/>
        <end position="57"/>
    </location>
</feature>
<evidence type="ECO:0000259" key="1">
    <source>
        <dbReference type="Pfam" id="PF02663"/>
    </source>
</evidence>
<dbReference type="InterPro" id="IPR003814">
    <property type="entry name" value="FmdEsu_dom"/>
</dbReference>
<organism evidence="2 3">
    <name type="scientific">Brockia lithotrophica</name>
    <dbReference type="NCBI Taxonomy" id="933949"/>
    <lineage>
        <taxon>Bacteria</taxon>
        <taxon>Bacillati</taxon>
        <taxon>Bacillota</taxon>
        <taxon>Bacilli</taxon>
        <taxon>Bacillales</taxon>
        <taxon>Bacillales Family X. Incertae Sedis</taxon>
        <taxon>Brockia</taxon>
    </lineage>
</organism>
<dbReference type="EMBL" id="PEBW01000005">
    <property type="protein sequence ID" value="PTQ51528.1"/>
    <property type="molecule type" value="Genomic_DNA"/>
</dbReference>
<dbReference type="Pfam" id="PF02663">
    <property type="entry name" value="FmdE"/>
    <property type="match status" value="1"/>
</dbReference>
<accession>A0A2T5G5T7</accession>
<protein>
    <recommendedName>
        <fullName evidence="1">Formylmethanofuran dehydrogenase subunit E domain-containing protein</fullName>
    </recommendedName>
</protein>
<reference evidence="2 3" key="1">
    <citation type="submission" date="2017-08" db="EMBL/GenBank/DDBJ databases">
        <title>Burning lignite coal seam in the remote Altai Mountains harbors a hydrogen-driven thermophilic microbial community.</title>
        <authorList>
            <person name="Kadnikov V.V."/>
            <person name="Mardanov A.V."/>
            <person name="Ivasenko D."/>
            <person name="Beletsky A.V."/>
            <person name="Karnachuk O.V."/>
            <person name="Ravin N.V."/>
        </authorList>
    </citation>
    <scope>NUCLEOTIDE SEQUENCE [LARGE SCALE GENOMIC DNA]</scope>
    <source>
        <strain evidence="2">AL31</strain>
    </source>
</reference>
<dbReference type="Gene3D" id="3.30.1330.130">
    <property type="match status" value="1"/>
</dbReference>
<dbReference type="Proteomes" id="UP000244016">
    <property type="component" value="Unassembled WGS sequence"/>
</dbReference>